<keyword evidence="2" id="KW-1133">Transmembrane helix</keyword>
<reference evidence="3 4" key="1">
    <citation type="submission" date="2017-08" db="EMBL/GenBank/DDBJ databases">
        <title>WGS of Clinical strains of the CDC Group NO-1 linked to zoonotic infections in humans.</title>
        <authorList>
            <person name="Bernier A.-M."/>
            <person name="Bernard K."/>
        </authorList>
    </citation>
    <scope>NUCLEOTIDE SEQUENCE [LARGE SCALE GENOMIC DNA]</scope>
    <source>
        <strain evidence="3 4">NML120219</strain>
    </source>
</reference>
<evidence type="ECO:0008006" key="5">
    <source>
        <dbReference type="Google" id="ProtNLM"/>
    </source>
</evidence>
<name>A0A2A2ASU1_9BURK</name>
<evidence type="ECO:0000313" key="3">
    <source>
        <dbReference type="EMBL" id="PAT40798.1"/>
    </source>
</evidence>
<dbReference type="Proteomes" id="UP000218439">
    <property type="component" value="Unassembled WGS sequence"/>
</dbReference>
<evidence type="ECO:0000313" key="4">
    <source>
        <dbReference type="Proteomes" id="UP000218439"/>
    </source>
</evidence>
<evidence type="ECO:0000256" key="2">
    <source>
        <dbReference type="SAM" id="Phobius"/>
    </source>
</evidence>
<organism evidence="3 4">
    <name type="scientific">Vandammella animalimorsus</name>
    <dbReference type="NCBI Taxonomy" id="2029117"/>
    <lineage>
        <taxon>Bacteria</taxon>
        <taxon>Pseudomonadati</taxon>
        <taxon>Pseudomonadota</taxon>
        <taxon>Betaproteobacteria</taxon>
        <taxon>Burkholderiales</taxon>
        <taxon>Comamonadaceae</taxon>
        <taxon>Vandammella</taxon>
    </lineage>
</organism>
<sequence length="610" mass="67590">MQSAMLSLALKRRCCAFRRSRILTETGTPSSWCASGADKGKDGALRMALGFQRPIIISQGAPPELPDQPTRAGGAQGGSLGADLSALLVPPSHIMRDGAPALATPPHQSPHPAGTTATPMNEQQYRDVLLAKALEQCHADTTSAAAPLLHAQDLRAATEKALHETPTPRSGTAAQPRQLERLLVRRAEHLLQAANARAPGLQALRKPPRVAQWLWWLPVLALLLGFASEKLGQPHRLNLVALPLLAIVGWNLLLYASGLLRSLWRLRRPRPAPAALAAPTAAPWEPALRWWSRSTLAMQDERLRKVYQHFVQDWTPYRQARQARLLRAWLHLGAAALALGMIAAMWVTGMFVEYRIGWESTWLSAPQMQALANTLSWPAQQLLGMAPWSIEQIERLQAWPAGQQQSGQQWILAYSLLLALVVVVPRLLLAAWHWSAALRQSRALHLPLAEPYFQGLVRDFSSDATHILVLPFSMSLDEARQQHIRHFVQQQFGAAAHLHFGPSLAYGDQASHGGNYFRNTLEAHTPSLQALLFNLSATPEEETHGSVLRQFDAHVNGARSVWLYGHELAQRLGPGEAARQRLAERCHLWQTFVEHHGLHAEFIGTDLPRR</sequence>
<proteinExistence type="predicted"/>
<dbReference type="AlphaFoldDB" id="A0A2A2ASU1"/>
<feature type="region of interest" description="Disordered" evidence="1">
    <location>
        <begin position="95"/>
        <end position="118"/>
    </location>
</feature>
<feature type="transmembrane region" description="Helical" evidence="2">
    <location>
        <begin position="240"/>
        <end position="260"/>
    </location>
</feature>
<feature type="transmembrane region" description="Helical" evidence="2">
    <location>
        <begin position="328"/>
        <end position="352"/>
    </location>
</feature>
<comment type="caution">
    <text evidence="3">The sequence shown here is derived from an EMBL/GenBank/DDBJ whole genome shotgun (WGS) entry which is preliminary data.</text>
</comment>
<dbReference type="Pfam" id="PF11067">
    <property type="entry name" value="DUF2868"/>
    <property type="match status" value="1"/>
</dbReference>
<dbReference type="InterPro" id="IPR021296">
    <property type="entry name" value="DUF2868"/>
</dbReference>
<dbReference type="EMBL" id="NSJE01000030">
    <property type="protein sequence ID" value="PAT40798.1"/>
    <property type="molecule type" value="Genomic_DNA"/>
</dbReference>
<protein>
    <recommendedName>
        <fullName evidence="5">DUF2868 domain-containing protein</fullName>
    </recommendedName>
</protein>
<feature type="region of interest" description="Disordered" evidence="1">
    <location>
        <begin position="60"/>
        <end position="83"/>
    </location>
</feature>
<keyword evidence="2" id="KW-0812">Transmembrane</keyword>
<evidence type="ECO:0000256" key="1">
    <source>
        <dbReference type="SAM" id="MobiDB-lite"/>
    </source>
</evidence>
<keyword evidence="2" id="KW-0472">Membrane</keyword>
<accession>A0A2A2ASU1</accession>
<feature type="transmembrane region" description="Helical" evidence="2">
    <location>
        <begin position="411"/>
        <end position="432"/>
    </location>
</feature>
<gene>
    <name evidence="3" type="ORF">CK621_13440</name>
</gene>